<dbReference type="PROSITE" id="PS51257">
    <property type="entry name" value="PROKAR_LIPOPROTEIN"/>
    <property type="match status" value="1"/>
</dbReference>
<sequence>MKNNVLSAFVVFFAVVACLLIIDDISHGVSASKADSSEISNEVEQSNTETLATLDLETED</sequence>
<dbReference type="EMBL" id="BMDQ01000001">
    <property type="protein sequence ID" value="GGI56007.1"/>
    <property type="molecule type" value="Genomic_DNA"/>
</dbReference>
<dbReference type="RefSeq" id="WP_188372947.1">
    <property type="nucleotide sequence ID" value="NZ_BMDQ01000001.1"/>
</dbReference>
<proteinExistence type="predicted"/>
<reference evidence="3" key="1">
    <citation type="journal article" date="2019" name="Int. J. Syst. Evol. Microbiol.">
        <title>The Global Catalogue of Microorganisms (GCM) 10K type strain sequencing project: providing services to taxonomists for standard genome sequencing and annotation.</title>
        <authorList>
            <consortium name="The Broad Institute Genomics Platform"/>
            <consortium name="The Broad Institute Genome Sequencing Center for Infectious Disease"/>
            <person name="Wu L."/>
            <person name="Ma J."/>
        </authorList>
    </citation>
    <scope>NUCLEOTIDE SEQUENCE [LARGE SCALE GENOMIC DNA]</scope>
    <source>
        <strain evidence="3">CCM 8681</strain>
    </source>
</reference>
<keyword evidence="3" id="KW-1185">Reference proteome</keyword>
<feature type="region of interest" description="Disordered" evidence="1">
    <location>
        <begin position="34"/>
        <end position="60"/>
    </location>
</feature>
<gene>
    <name evidence="2" type="ORF">GCM10011444_03160</name>
</gene>
<name>A0ABQ2BWS6_9FLAO</name>
<feature type="compositionally biased region" description="Polar residues" evidence="1">
    <location>
        <begin position="34"/>
        <end position="47"/>
    </location>
</feature>
<comment type="caution">
    <text evidence="2">The sequence shown here is derived from an EMBL/GenBank/DDBJ whole genome shotgun (WGS) entry which is preliminary data.</text>
</comment>
<dbReference type="Proteomes" id="UP000624701">
    <property type="component" value="Unassembled WGS sequence"/>
</dbReference>
<evidence type="ECO:0000313" key="3">
    <source>
        <dbReference type="Proteomes" id="UP000624701"/>
    </source>
</evidence>
<protein>
    <submittedName>
        <fullName evidence="2">Uncharacterized protein</fullName>
    </submittedName>
</protein>
<accession>A0ABQ2BWS6</accession>
<organism evidence="2 3">
    <name type="scientific">Winogradskyella haliclonae</name>
    <dbReference type="NCBI Taxonomy" id="2048558"/>
    <lineage>
        <taxon>Bacteria</taxon>
        <taxon>Pseudomonadati</taxon>
        <taxon>Bacteroidota</taxon>
        <taxon>Flavobacteriia</taxon>
        <taxon>Flavobacteriales</taxon>
        <taxon>Flavobacteriaceae</taxon>
        <taxon>Winogradskyella</taxon>
    </lineage>
</organism>
<feature type="compositionally biased region" description="Low complexity" evidence="1">
    <location>
        <begin position="48"/>
        <end position="60"/>
    </location>
</feature>
<evidence type="ECO:0000313" key="2">
    <source>
        <dbReference type="EMBL" id="GGI56007.1"/>
    </source>
</evidence>
<evidence type="ECO:0000256" key="1">
    <source>
        <dbReference type="SAM" id="MobiDB-lite"/>
    </source>
</evidence>